<gene>
    <name evidence="2" type="ORF">SBA5_490030</name>
</gene>
<evidence type="ECO:0008006" key="4">
    <source>
        <dbReference type="Google" id="ProtNLM"/>
    </source>
</evidence>
<sequence>MRRFPSLMVLAALLAWPALALAATYKDVPVVDVNCSKKATANPDAHTRDCALQCASSGFGIVTSNQKFLKFDAAGNQKVLSELKASSKKDHLRVNVTGEVQGDTLKVSSVTLL</sequence>
<accession>A0A2N9LPR3</accession>
<reference evidence="3" key="1">
    <citation type="submission" date="2018-02" db="EMBL/GenBank/DDBJ databases">
        <authorList>
            <person name="Hausmann B."/>
        </authorList>
    </citation>
    <scope>NUCLEOTIDE SEQUENCE [LARGE SCALE GENOMIC DNA]</scope>
    <source>
        <strain evidence="3">Peat soil MAG SbA5</strain>
    </source>
</reference>
<protein>
    <recommendedName>
        <fullName evidence="4">Secreted protein</fullName>
    </recommendedName>
</protein>
<dbReference type="OrthoDB" id="121733at2"/>
<evidence type="ECO:0000313" key="2">
    <source>
        <dbReference type="EMBL" id="SPE25249.1"/>
    </source>
</evidence>
<proteinExistence type="predicted"/>
<name>A0A2N9LPR3_9BACT</name>
<dbReference type="Proteomes" id="UP000239735">
    <property type="component" value="Unassembled WGS sequence"/>
</dbReference>
<feature type="signal peptide" evidence="1">
    <location>
        <begin position="1"/>
        <end position="22"/>
    </location>
</feature>
<keyword evidence="1" id="KW-0732">Signal</keyword>
<dbReference type="EMBL" id="OKRB01000107">
    <property type="protein sequence ID" value="SPE25249.1"/>
    <property type="molecule type" value="Genomic_DNA"/>
</dbReference>
<organism evidence="2 3">
    <name type="scientific">Candidatus Sulfuritelmatomonas gaucii</name>
    <dbReference type="NCBI Taxonomy" id="2043161"/>
    <lineage>
        <taxon>Bacteria</taxon>
        <taxon>Pseudomonadati</taxon>
        <taxon>Acidobacteriota</taxon>
        <taxon>Terriglobia</taxon>
        <taxon>Terriglobales</taxon>
        <taxon>Acidobacteriaceae</taxon>
        <taxon>Candidatus Sulfuritelmatomonas</taxon>
    </lineage>
</organism>
<feature type="chain" id="PRO_5014601832" description="Secreted protein" evidence="1">
    <location>
        <begin position="23"/>
        <end position="113"/>
    </location>
</feature>
<evidence type="ECO:0000313" key="3">
    <source>
        <dbReference type="Proteomes" id="UP000239735"/>
    </source>
</evidence>
<evidence type="ECO:0000256" key="1">
    <source>
        <dbReference type="SAM" id="SignalP"/>
    </source>
</evidence>
<dbReference type="AlphaFoldDB" id="A0A2N9LPR3"/>